<dbReference type="EC" id="3.6.1.66" evidence="16"/>
<dbReference type="InterPro" id="IPR001920">
    <property type="entry name" value="Asp/Glu_race"/>
</dbReference>
<evidence type="ECO:0000256" key="17">
    <source>
        <dbReference type="RuleBase" id="RU003781"/>
    </source>
</evidence>
<dbReference type="PANTHER" id="PTHR21198:SF2">
    <property type="entry name" value="GLUTAMATE RACEMASE"/>
    <property type="match status" value="1"/>
</dbReference>
<dbReference type="InterPro" id="IPR004391">
    <property type="entry name" value="Glu_race"/>
</dbReference>
<feature type="binding site" evidence="16">
    <location>
        <position position="352"/>
    </location>
    <ligand>
        <name>Mg(2+)</name>
        <dbReference type="ChEBI" id="CHEBI:18420"/>
    </ligand>
</feature>
<dbReference type="EMBL" id="AZCT01000020">
    <property type="protein sequence ID" value="KRK10752.1"/>
    <property type="molecule type" value="Genomic_DNA"/>
</dbReference>
<feature type="binding site" evidence="15">
    <location>
        <begin position="75"/>
        <end position="76"/>
    </location>
    <ligand>
        <name>substrate</name>
    </ligand>
</feature>
<feature type="binding site" evidence="15">
    <location>
        <begin position="11"/>
        <end position="12"/>
    </location>
    <ligand>
        <name>substrate</name>
    </ligand>
</feature>
<comment type="cofactor">
    <cofactor evidence="16">
        <name>Mg(2+)</name>
        <dbReference type="ChEBI" id="CHEBI:18420"/>
    </cofactor>
    <text evidence="16">Binds 1 Mg(2+) ion per subunit.</text>
</comment>
<feature type="binding site" evidence="16">
    <location>
        <begin position="290"/>
        <end position="295"/>
    </location>
    <ligand>
        <name>substrate</name>
    </ligand>
</feature>
<dbReference type="eggNOG" id="COG0127">
    <property type="taxonomic scope" value="Bacteria"/>
</dbReference>
<dbReference type="GO" id="GO:0071555">
    <property type="term" value="P:cell wall organization"/>
    <property type="evidence" value="ECO:0007669"/>
    <property type="project" value="UniProtKB-KW"/>
</dbReference>
<evidence type="ECO:0000256" key="14">
    <source>
        <dbReference type="ARBA" id="ARBA00052017"/>
    </source>
</evidence>
<feature type="binding site" evidence="15">
    <location>
        <begin position="186"/>
        <end position="187"/>
    </location>
    <ligand>
        <name>substrate</name>
    </ligand>
</feature>
<dbReference type="NCBIfam" id="NF002035">
    <property type="entry name" value="PRK00865.1-3"/>
    <property type="match status" value="1"/>
</dbReference>
<evidence type="ECO:0000256" key="15">
    <source>
        <dbReference type="HAMAP-Rule" id="MF_00258"/>
    </source>
</evidence>
<feature type="active site" description="Proton donor/acceptor" evidence="15">
    <location>
        <position position="185"/>
    </location>
</feature>
<keyword evidence="5 16" id="KW-0547">Nucleotide-binding</keyword>
<dbReference type="Pfam" id="PF01725">
    <property type="entry name" value="Ham1p_like"/>
    <property type="match status" value="1"/>
</dbReference>
<comment type="caution">
    <text evidence="18">The sequence shown here is derived from an EMBL/GenBank/DDBJ whole genome shotgun (WGS) entry which is preliminary data.</text>
</comment>
<protein>
    <recommendedName>
        <fullName evidence="15 16">Multifunctional fusion protein</fullName>
    </recommendedName>
    <domain>
        <recommendedName>
            <fullName evidence="16">dITP/XTP pyrophosphatase</fullName>
            <ecNumber evidence="16">3.6.1.66</ecNumber>
        </recommendedName>
        <alternativeName>
            <fullName evidence="16">Non-canonical purine NTP pyrophosphatase</fullName>
        </alternativeName>
        <alternativeName>
            <fullName evidence="16">Non-standard purine NTP pyrophosphatase</fullName>
        </alternativeName>
        <alternativeName>
            <fullName evidence="16">Nucleoside-triphosphate diphosphatase</fullName>
        </alternativeName>
        <alternativeName>
            <fullName evidence="16">Nucleoside-triphosphate pyrophosphatase</fullName>
            <shortName evidence="16">NTPase</shortName>
        </alternativeName>
    </domain>
    <domain>
        <recommendedName>
            <fullName evidence="15">Glutamate racemase</fullName>
            <ecNumber evidence="15">5.1.1.3</ecNumber>
        </recommendedName>
    </domain>
</protein>
<evidence type="ECO:0000256" key="10">
    <source>
        <dbReference type="ARBA" id="ARBA00023080"/>
    </source>
</evidence>
<dbReference type="PROSITE" id="PS00924">
    <property type="entry name" value="ASP_GLU_RACEMASE_2"/>
    <property type="match status" value="1"/>
</dbReference>
<keyword evidence="11 15" id="KW-0413">Isomerase</keyword>
<dbReference type="PROSITE" id="PS00923">
    <property type="entry name" value="ASP_GLU_RACEMASE_1"/>
    <property type="match status" value="1"/>
</dbReference>
<evidence type="ECO:0000256" key="9">
    <source>
        <dbReference type="ARBA" id="ARBA00022984"/>
    </source>
</evidence>
<dbReference type="FunFam" id="3.90.950.10:FF:000001">
    <property type="entry name" value="dITP/XTP pyrophosphatase"/>
    <property type="match status" value="1"/>
</dbReference>
<dbReference type="NCBIfam" id="TIGR00067">
    <property type="entry name" value="glut_race"/>
    <property type="match status" value="1"/>
</dbReference>
<feature type="binding site" evidence="16">
    <location>
        <position position="323"/>
    </location>
    <ligand>
        <name>Mg(2+)</name>
        <dbReference type="ChEBI" id="CHEBI:18420"/>
    </ligand>
</feature>
<comment type="similarity">
    <text evidence="15">Belongs to the aspartate/glutamate racemases family.</text>
</comment>
<gene>
    <name evidence="15" type="primary">murI</name>
    <name evidence="18" type="ORF">FD51_GL001684</name>
</gene>
<dbReference type="GO" id="GO:0009252">
    <property type="term" value="P:peptidoglycan biosynthetic process"/>
    <property type="evidence" value="ECO:0007669"/>
    <property type="project" value="UniProtKB-UniRule"/>
</dbReference>
<dbReference type="SUPFAM" id="SSF52972">
    <property type="entry name" value="ITPase-like"/>
    <property type="match status" value="1"/>
</dbReference>
<comment type="function">
    <text evidence="16">Pyrophosphatase that catalyzes the hydrolysis of nucleoside triphosphates to their monophosphate derivatives, with a high preference for the non-canonical purine nucleotides XTP (xanthosine triphosphate), dITP (deoxyinosine triphosphate) and ITP. Seems to function as a house-cleaning enzyme that removes non-canonical purine nucleotides from the nucleotide pool, thus preventing their incorporation into DNA/RNA and avoiding chromosomal lesions.</text>
</comment>
<dbReference type="GO" id="GO:0009146">
    <property type="term" value="P:purine nucleoside triphosphate catabolic process"/>
    <property type="evidence" value="ECO:0007669"/>
    <property type="project" value="UniProtKB-UniRule"/>
</dbReference>
<dbReference type="Proteomes" id="UP000051984">
    <property type="component" value="Unassembled WGS sequence"/>
</dbReference>
<keyword evidence="8 15" id="KW-0133">Cell shape</keyword>
<feature type="binding site" evidence="16">
    <location>
        <begin position="437"/>
        <end position="440"/>
    </location>
    <ligand>
        <name>substrate</name>
    </ligand>
</feature>
<feature type="active site" description="Proton donor/acceptor" evidence="15">
    <location>
        <position position="74"/>
    </location>
</feature>
<feature type="binding site" evidence="16">
    <location>
        <position position="353"/>
    </location>
    <ligand>
        <name>substrate</name>
    </ligand>
</feature>
<dbReference type="InterPro" id="IPR018187">
    <property type="entry name" value="Asp/Glu_racemase_AS_1"/>
</dbReference>
<dbReference type="NCBIfam" id="NF011397">
    <property type="entry name" value="PRK14822.1"/>
    <property type="match status" value="1"/>
</dbReference>
<feature type="binding site" evidence="16">
    <location>
        <begin position="465"/>
        <end position="466"/>
    </location>
    <ligand>
        <name>substrate</name>
    </ligand>
</feature>
<dbReference type="Gene3D" id="3.40.50.1860">
    <property type="match status" value="2"/>
</dbReference>
<evidence type="ECO:0000256" key="11">
    <source>
        <dbReference type="ARBA" id="ARBA00023235"/>
    </source>
</evidence>
<dbReference type="Pfam" id="PF01177">
    <property type="entry name" value="Asp_Glu_race"/>
    <property type="match status" value="1"/>
</dbReference>
<evidence type="ECO:0000313" key="18">
    <source>
        <dbReference type="EMBL" id="KRK10752.1"/>
    </source>
</evidence>
<keyword evidence="6 16" id="KW-0378">Hydrolase</keyword>
<evidence type="ECO:0000256" key="7">
    <source>
        <dbReference type="ARBA" id="ARBA00022842"/>
    </source>
</evidence>
<dbReference type="UniPathway" id="UPA00219"/>
<dbReference type="HAMAP" id="MF_00258">
    <property type="entry name" value="Glu_racemase"/>
    <property type="match status" value="1"/>
</dbReference>
<evidence type="ECO:0000256" key="8">
    <source>
        <dbReference type="ARBA" id="ARBA00022960"/>
    </source>
</evidence>
<keyword evidence="10 16" id="KW-0546">Nucleotide metabolism</keyword>
<evidence type="ECO:0000256" key="13">
    <source>
        <dbReference type="ARBA" id="ARBA00051875"/>
    </source>
</evidence>
<dbReference type="InterPro" id="IPR029001">
    <property type="entry name" value="ITPase-like_fam"/>
</dbReference>
<dbReference type="InterPro" id="IPR020922">
    <property type="entry name" value="dITP/XTP_pyrophosphatase"/>
</dbReference>
<evidence type="ECO:0000313" key="19">
    <source>
        <dbReference type="Proteomes" id="UP000051984"/>
    </source>
</evidence>
<dbReference type="CDD" id="cd00515">
    <property type="entry name" value="HAM1"/>
    <property type="match status" value="1"/>
</dbReference>
<dbReference type="InterPro" id="IPR033134">
    <property type="entry name" value="Asp/Glu_racemase_AS_2"/>
</dbReference>
<reference evidence="18 19" key="1">
    <citation type="journal article" date="2015" name="Genome Announc.">
        <title>Expanding the biotechnology potential of lactobacilli through comparative genomics of 213 strains and associated genera.</title>
        <authorList>
            <person name="Sun Z."/>
            <person name="Harris H.M."/>
            <person name="McCann A."/>
            <person name="Guo C."/>
            <person name="Argimon S."/>
            <person name="Zhang W."/>
            <person name="Yang X."/>
            <person name="Jeffery I.B."/>
            <person name="Cooney J.C."/>
            <person name="Kagawa T.F."/>
            <person name="Liu W."/>
            <person name="Song Y."/>
            <person name="Salvetti E."/>
            <person name="Wrobel A."/>
            <person name="Rasinkangas P."/>
            <person name="Parkhill J."/>
            <person name="Rea M.C."/>
            <person name="O'Sullivan O."/>
            <person name="Ritari J."/>
            <person name="Douillard F.P."/>
            <person name="Paul Ross R."/>
            <person name="Yang R."/>
            <person name="Briner A.E."/>
            <person name="Felis G.E."/>
            <person name="de Vos W.M."/>
            <person name="Barrangou R."/>
            <person name="Klaenhammer T.R."/>
            <person name="Caufield P.W."/>
            <person name="Cui Y."/>
            <person name="Zhang H."/>
            <person name="O'Toole P.W."/>
        </authorList>
    </citation>
    <scope>NUCLEOTIDE SEQUENCE [LARGE SCALE GENOMIC DNA]</scope>
    <source>
        <strain evidence="18 19">DSM 20178</strain>
    </source>
</reference>
<name>A0A0R1EN06_LACZE</name>
<dbReference type="eggNOG" id="COG0796">
    <property type="taxonomic scope" value="Bacteria"/>
</dbReference>
<comment type="catalytic activity">
    <reaction evidence="16">
        <text>ITP + H2O = IMP + diphosphate + H(+)</text>
        <dbReference type="Rhea" id="RHEA:29399"/>
        <dbReference type="ChEBI" id="CHEBI:15377"/>
        <dbReference type="ChEBI" id="CHEBI:15378"/>
        <dbReference type="ChEBI" id="CHEBI:33019"/>
        <dbReference type="ChEBI" id="CHEBI:58053"/>
        <dbReference type="ChEBI" id="CHEBI:61402"/>
        <dbReference type="EC" id="3.6.1.66"/>
    </reaction>
</comment>
<dbReference type="SUPFAM" id="SSF53681">
    <property type="entry name" value="Aspartate/glutamate racemase"/>
    <property type="match status" value="2"/>
</dbReference>
<dbReference type="AlphaFoldDB" id="A0A0R1EN06"/>
<comment type="subunit">
    <text evidence="3 16">Homodimer.</text>
</comment>
<dbReference type="GO" id="GO:0036220">
    <property type="term" value="F:ITP diphosphatase activity"/>
    <property type="evidence" value="ECO:0007669"/>
    <property type="project" value="UniProtKB-UniRule"/>
</dbReference>
<keyword evidence="7 16" id="KW-0460">Magnesium</keyword>
<evidence type="ECO:0000256" key="2">
    <source>
        <dbReference type="ARBA" id="ARBA00008023"/>
    </source>
</evidence>
<dbReference type="PATRIC" id="fig|1423816.3.peg.1757"/>
<dbReference type="GO" id="GO:0008881">
    <property type="term" value="F:glutamate racemase activity"/>
    <property type="evidence" value="ECO:0007669"/>
    <property type="project" value="UniProtKB-UniRule"/>
</dbReference>
<keyword evidence="4 16" id="KW-0479">Metal-binding</keyword>
<dbReference type="GO" id="GO:0008360">
    <property type="term" value="P:regulation of cell shape"/>
    <property type="evidence" value="ECO:0007669"/>
    <property type="project" value="UniProtKB-KW"/>
</dbReference>
<dbReference type="GO" id="GO:0017111">
    <property type="term" value="F:ribonucleoside triphosphate phosphatase activity"/>
    <property type="evidence" value="ECO:0007669"/>
    <property type="project" value="InterPro"/>
</dbReference>
<feature type="binding site" evidence="16">
    <location>
        <position position="460"/>
    </location>
    <ligand>
        <name>substrate</name>
    </ligand>
</feature>
<keyword evidence="12 15" id="KW-0961">Cell wall biogenesis/degradation</keyword>
<dbReference type="Gene3D" id="3.90.950.10">
    <property type="match status" value="1"/>
</dbReference>
<dbReference type="GO" id="GO:0035870">
    <property type="term" value="F:dITP diphosphatase activity"/>
    <property type="evidence" value="ECO:0007669"/>
    <property type="project" value="UniProtKB-UniRule"/>
</dbReference>
<comment type="function">
    <text evidence="15">Provides the (R)-glutamate required for cell wall biosynthesis.</text>
</comment>
<proteinExistence type="inferred from homology"/>
<dbReference type="GO" id="GO:0000166">
    <property type="term" value="F:nucleotide binding"/>
    <property type="evidence" value="ECO:0007669"/>
    <property type="project" value="UniProtKB-KW"/>
</dbReference>
<comment type="catalytic activity">
    <reaction evidence="1 15">
        <text>L-glutamate = D-glutamate</text>
        <dbReference type="Rhea" id="RHEA:12813"/>
        <dbReference type="ChEBI" id="CHEBI:29985"/>
        <dbReference type="ChEBI" id="CHEBI:29986"/>
        <dbReference type="EC" id="5.1.1.3"/>
    </reaction>
</comment>
<dbReference type="GO" id="GO:0046872">
    <property type="term" value="F:metal ion binding"/>
    <property type="evidence" value="ECO:0007669"/>
    <property type="project" value="UniProtKB-KW"/>
</dbReference>
<dbReference type="PANTHER" id="PTHR21198">
    <property type="entry name" value="GLUTAMATE RACEMASE"/>
    <property type="match status" value="1"/>
</dbReference>
<comment type="pathway">
    <text evidence="15">Cell wall biogenesis; peptidoglycan biosynthesis.</text>
</comment>
<feature type="binding site" evidence="15">
    <location>
        <begin position="43"/>
        <end position="44"/>
    </location>
    <ligand>
        <name>substrate</name>
    </ligand>
</feature>
<evidence type="ECO:0000256" key="3">
    <source>
        <dbReference type="ARBA" id="ARBA00011738"/>
    </source>
</evidence>
<evidence type="ECO:0000256" key="12">
    <source>
        <dbReference type="ARBA" id="ARBA00023316"/>
    </source>
</evidence>
<sequence>MMNKQPIGFIDSGVGGLTVVKEALHQLPAENTVYLGDQARLPYGPRPAEQVQAFTWQMVNFLLTKHIKMLVIACNTATAAALPLIKAKLSIPVIGVIKPGSRAALKATRTGHIGIIATEGTVKSGAYTQALRTKAPDIRLTSLAAPKFVSLVESNEAHSPIAKRVVADTLQPLLHTDIDTLVLGCTHYPILRPIIQNVMGSGVTLIDSGAETVNDVSMLLDYFDLANDSHETPTHDYYTTGAPSMFDELGEAWLELKAPMHAQHVNIESEPTHFVDAADMPTGKTIVVASKNPGKVKEFKAMFEPAGVTVKSLADFPSVPTVDETGTTFEENARQKADQYAKDLQLPVIADDSGLMVDALDGQPGIRSARYAGDGHNDAANNAKLLANLADVPDDARTATFHTTLVLAKPDHPEADLVVHGDLSGQITAIPRGTDGFGYDPFFLVPSLGKTLAELTAEEKNQISHRGNAMRSLEKVWQAWLEEEI</sequence>
<evidence type="ECO:0000256" key="6">
    <source>
        <dbReference type="ARBA" id="ARBA00022801"/>
    </source>
</evidence>
<dbReference type="InterPro" id="IPR015942">
    <property type="entry name" value="Asp/Glu/hydantoin_racemase"/>
</dbReference>
<evidence type="ECO:0000256" key="16">
    <source>
        <dbReference type="HAMAP-Rule" id="MF_01405"/>
    </source>
</evidence>
<organism evidence="18 19">
    <name type="scientific">Lacticaseibacillus zeae DSM 20178 = KCTC 3804</name>
    <dbReference type="NCBI Taxonomy" id="1423816"/>
    <lineage>
        <taxon>Bacteria</taxon>
        <taxon>Bacillati</taxon>
        <taxon>Bacillota</taxon>
        <taxon>Bacilli</taxon>
        <taxon>Lactobacillales</taxon>
        <taxon>Lactobacillaceae</taxon>
        <taxon>Lacticaseibacillus</taxon>
    </lineage>
</organism>
<evidence type="ECO:0000256" key="4">
    <source>
        <dbReference type="ARBA" id="ARBA00022723"/>
    </source>
</evidence>
<dbReference type="InterPro" id="IPR002637">
    <property type="entry name" value="RdgB/HAM1"/>
</dbReference>
<dbReference type="GO" id="GO:0009117">
    <property type="term" value="P:nucleotide metabolic process"/>
    <property type="evidence" value="ECO:0007669"/>
    <property type="project" value="UniProtKB-KW"/>
</dbReference>
<keyword evidence="9 15" id="KW-0573">Peptidoglycan synthesis</keyword>
<feature type="active site" description="Proton acceptor" evidence="16">
    <location>
        <position position="352"/>
    </location>
</feature>
<dbReference type="NCBIfam" id="TIGR00042">
    <property type="entry name" value="RdgB/HAM1 family non-canonical purine NTP pyrophosphatase"/>
    <property type="match status" value="1"/>
</dbReference>
<accession>A0A0R1EN06</accession>
<evidence type="ECO:0000256" key="1">
    <source>
        <dbReference type="ARBA" id="ARBA00001602"/>
    </source>
</evidence>
<comment type="catalytic activity">
    <reaction evidence="13 16">
        <text>dITP + H2O = dIMP + diphosphate + H(+)</text>
        <dbReference type="Rhea" id="RHEA:28342"/>
        <dbReference type="ChEBI" id="CHEBI:15377"/>
        <dbReference type="ChEBI" id="CHEBI:15378"/>
        <dbReference type="ChEBI" id="CHEBI:33019"/>
        <dbReference type="ChEBI" id="CHEBI:61194"/>
        <dbReference type="ChEBI" id="CHEBI:61382"/>
        <dbReference type="EC" id="3.6.1.66"/>
    </reaction>
</comment>
<dbReference type="GO" id="GO:0036222">
    <property type="term" value="F:XTP diphosphatase activity"/>
    <property type="evidence" value="ECO:0007669"/>
    <property type="project" value="UniProtKB-UniRule"/>
</dbReference>
<dbReference type="GO" id="GO:0042802">
    <property type="term" value="F:identical protein binding"/>
    <property type="evidence" value="ECO:0007669"/>
    <property type="project" value="UniProtKB-ARBA"/>
</dbReference>
<evidence type="ECO:0000256" key="5">
    <source>
        <dbReference type="ARBA" id="ARBA00022741"/>
    </source>
</evidence>
<dbReference type="FunFam" id="3.40.50.1860:FF:000002">
    <property type="entry name" value="Glutamate racemase"/>
    <property type="match status" value="1"/>
</dbReference>
<comment type="similarity">
    <text evidence="2 16 17">Belongs to the HAM1 NTPase family.</text>
</comment>
<dbReference type="HAMAP" id="MF_01405">
    <property type="entry name" value="Non_canon_purine_NTPase"/>
    <property type="match status" value="1"/>
</dbReference>
<dbReference type="EC" id="5.1.1.3" evidence="15"/>
<comment type="catalytic activity">
    <reaction evidence="14 16">
        <text>XTP + H2O = XMP + diphosphate + H(+)</text>
        <dbReference type="Rhea" id="RHEA:28610"/>
        <dbReference type="ChEBI" id="CHEBI:15377"/>
        <dbReference type="ChEBI" id="CHEBI:15378"/>
        <dbReference type="ChEBI" id="CHEBI:33019"/>
        <dbReference type="ChEBI" id="CHEBI:57464"/>
        <dbReference type="ChEBI" id="CHEBI:61314"/>
        <dbReference type="EC" id="3.6.1.66"/>
    </reaction>
</comment>